<protein>
    <recommendedName>
        <fullName evidence="3">DUF2867 domain-containing protein</fullName>
    </recommendedName>
</protein>
<evidence type="ECO:0000313" key="2">
    <source>
        <dbReference type="Proteomes" id="UP000586827"/>
    </source>
</evidence>
<reference evidence="1 2" key="1">
    <citation type="submission" date="2020-05" db="EMBL/GenBank/DDBJ databases">
        <title>MicrobeNet Type strains.</title>
        <authorList>
            <person name="Nicholson A.C."/>
        </authorList>
    </citation>
    <scope>NUCLEOTIDE SEQUENCE [LARGE SCALE GENOMIC DNA]</scope>
    <source>
        <strain evidence="1 2">JCM 3224</strain>
    </source>
</reference>
<evidence type="ECO:0008006" key="3">
    <source>
        <dbReference type="Google" id="ProtNLM"/>
    </source>
</evidence>
<dbReference type="AlphaFoldDB" id="A0A849C5W8"/>
<keyword evidence="2" id="KW-1185">Reference proteome</keyword>
<organism evidence="1 2">
    <name type="scientific">Nocardia uniformis</name>
    <dbReference type="NCBI Taxonomy" id="53432"/>
    <lineage>
        <taxon>Bacteria</taxon>
        <taxon>Bacillati</taxon>
        <taxon>Actinomycetota</taxon>
        <taxon>Actinomycetes</taxon>
        <taxon>Mycobacteriales</taxon>
        <taxon>Nocardiaceae</taxon>
        <taxon>Nocardia</taxon>
    </lineage>
</organism>
<dbReference type="RefSeq" id="WP_067516835.1">
    <property type="nucleotide sequence ID" value="NZ_JABELX010000012.1"/>
</dbReference>
<dbReference type="SUPFAM" id="SSF55961">
    <property type="entry name" value="Bet v1-like"/>
    <property type="match status" value="1"/>
</dbReference>
<gene>
    <name evidence="1" type="ORF">HLB23_30390</name>
</gene>
<dbReference type="Proteomes" id="UP000586827">
    <property type="component" value="Unassembled WGS sequence"/>
</dbReference>
<sequence length="127" mass="14039">MERLPYIDQHSRLVPADRAHTWAALLRSPSGNPDDLSTLPHGFELDEADPPQRLALSGENRFTRFAVTFVLDEVDAHHTRLTADSSAEFHGLVGKIYRALVIGSGGHGLAVRYMLRRIAAEAVRRAA</sequence>
<comment type="caution">
    <text evidence="1">The sequence shown here is derived from an EMBL/GenBank/DDBJ whole genome shotgun (WGS) entry which is preliminary data.</text>
</comment>
<accession>A0A849C5W8</accession>
<evidence type="ECO:0000313" key="1">
    <source>
        <dbReference type="EMBL" id="NNH74113.1"/>
    </source>
</evidence>
<name>A0A849C5W8_9NOCA</name>
<proteinExistence type="predicted"/>
<dbReference type="EMBL" id="JABELX010000012">
    <property type="protein sequence ID" value="NNH74113.1"/>
    <property type="molecule type" value="Genomic_DNA"/>
</dbReference>